<keyword evidence="13 20" id="KW-0133">Cell shape</keyword>
<dbReference type="InterPro" id="IPR016167">
    <property type="entry name" value="FAD-bd_PCMH_sub1"/>
</dbReference>
<dbReference type="NCBIfam" id="TIGR00179">
    <property type="entry name" value="murB"/>
    <property type="match status" value="1"/>
</dbReference>
<dbReference type="SUPFAM" id="SSF56176">
    <property type="entry name" value="FAD-binding/transporter-associated domain-like"/>
    <property type="match status" value="1"/>
</dbReference>
<evidence type="ECO:0000256" key="11">
    <source>
        <dbReference type="ARBA" id="ARBA00022827"/>
    </source>
</evidence>
<feature type="active site" description="Proton donor" evidence="20">
    <location>
        <position position="222"/>
    </location>
</feature>
<dbReference type="Gene3D" id="3.90.78.10">
    <property type="entry name" value="UDP-N-acetylenolpyruvoylglucosamine reductase, C-terminal domain"/>
    <property type="match status" value="1"/>
</dbReference>
<evidence type="ECO:0000256" key="17">
    <source>
        <dbReference type="ARBA" id="ARBA00023316"/>
    </source>
</evidence>
<reference evidence="22" key="1">
    <citation type="journal article" date="2020" name="mSystems">
        <title>Genome- and Community-Level Interaction Insights into Carbon Utilization and Element Cycling Functions of Hydrothermarchaeota in Hydrothermal Sediment.</title>
        <authorList>
            <person name="Zhou Z."/>
            <person name="Liu Y."/>
            <person name="Xu W."/>
            <person name="Pan J."/>
            <person name="Luo Z.H."/>
            <person name="Li M."/>
        </authorList>
    </citation>
    <scope>NUCLEOTIDE SEQUENCE [LARGE SCALE GENOMIC DNA]</scope>
    <source>
        <strain evidence="22">HyVt-346</strain>
    </source>
</reference>
<evidence type="ECO:0000256" key="14">
    <source>
        <dbReference type="ARBA" id="ARBA00022984"/>
    </source>
</evidence>
<evidence type="ECO:0000256" key="4">
    <source>
        <dbReference type="ARBA" id="ARBA00004752"/>
    </source>
</evidence>
<dbReference type="GO" id="GO:0008360">
    <property type="term" value="P:regulation of cell shape"/>
    <property type="evidence" value="ECO:0007669"/>
    <property type="project" value="UniProtKB-KW"/>
</dbReference>
<dbReference type="AlphaFoldDB" id="A0A7V1GFP7"/>
<keyword evidence="17 20" id="KW-0961">Cell wall biogenesis/degradation</keyword>
<evidence type="ECO:0000256" key="16">
    <source>
        <dbReference type="ARBA" id="ARBA00023306"/>
    </source>
</evidence>
<dbReference type="Gene3D" id="3.30.43.10">
    <property type="entry name" value="Uridine Diphospho-n-acetylenolpyruvylglucosamine Reductase, domain 2"/>
    <property type="match status" value="1"/>
</dbReference>
<evidence type="ECO:0000256" key="13">
    <source>
        <dbReference type="ARBA" id="ARBA00022960"/>
    </source>
</evidence>
<feature type="active site" evidence="20">
    <location>
        <position position="318"/>
    </location>
</feature>
<dbReference type="EC" id="1.3.1.98" evidence="6 20"/>
<evidence type="ECO:0000256" key="9">
    <source>
        <dbReference type="ARBA" id="ARBA00022618"/>
    </source>
</evidence>
<name>A0A7V1GFP7_9GAMM</name>
<dbReference type="PANTHER" id="PTHR21071">
    <property type="entry name" value="UDP-N-ACETYLENOLPYRUVOYLGLUCOSAMINE REDUCTASE"/>
    <property type="match status" value="1"/>
</dbReference>
<dbReference type="InterPro" id="IPR036635">
    <property type="entry name" value="MurB_C_sf"/>
</dbReference>
<evidence type="ECO:0000256" key="20">
    <source>
        <dbReference type="HAMAP-Rule" id="MF_00037"/>
    </source>
</evidence>
<dbReference type="HAMAP" id="MF_00037">
    <property type="entry name" value="MurB"/>
    <property type="match status" value="1"/>
</dbReference>
<accession>A0A7V1GFP7</accession>
<dbReference type="Proteomes" id="UP000886188">
    <property type="component" value="Unassembled WGS sequence"/>
</dbReference>
<dbReference type="PANTHER" id="PTHR21071:SF4">
    <property type="entry name" value="UDP-N-ACETYLENOLPYRUVOYLGLUCOSAMINE REDUCTASE"/>
    <property type="match status" value="1"/>
</dbReference>
<dbReference type="UniPathway" id="UPA00219"/>
<protein>
    <recommendedName>
        <fullName evidence="7 20">UDP-N-acetylenolpyruvoylglucosamine reductase</fullName>
        <ecNumber evidence="6 20">1.3.1.98</ecNumber>
    </recommendedName>
    <alternativeName>
        <fullName evidence="18 20">UDP-N-acetylmuramate dehydrogenase</fullName>
    </alternativeName>
</protein>
<dbReference type="RefSeq" id="WP_304183280.1">
    <property type="nucleotide sequence ID" value="NZ_DRGM01000155.1"/>
</dbReference>
<dbReference type="SUPFAM" id="SSF56194">
    <property type="entry name" value="Uridine diphospho-N-Acetylenolpyruvylglucosamine reductase, MurB, C-terminal domain"/>
    <property type="match status" value="1"/>
</dbReference>
<dbReference type="GO" id="GO:0005829">
    <property type="term" value="C:cytosol"/>
    <property type="evidence" value="ECO:0007669"/>
    <property type="project" value="TreeGrafter"/>
</dbReference>
<keyword evidence="16 20" id="KW-0131">Cell cycle</keyword>
<evidence type="ECO:0000256" key="15">
    <source>
        <dbReference type="ARBA" id="ARBA00023002"/>
    </source>
</evidence>
<dbReference type="GO" id="GO:0008762">
    <property type="term" value="F:UDP-N-acetylmuramate dehydrogenase activity"/>
    <property type="evidence" value="ECO:0007669"/>
    <property type="project" value="UniProtKB-UniRule"/>
</dbReference>
<keyword evidence="8 20" id="KW-0963">Cytoplasm</keyword>
<sequence length="336" mass="37552">MAQSLQSFHTFSLQSQCSQLIEITDLAQLQQLAFASPFCILGAGSNTVFLSTYQGTVIKMATRGVNTSERKDDYLLEVAAGENWHQLVSDSLAQAIPGLENLALIPGTVGAAPVQNIGAYGVELAKFIEYVEYFDIASKQIKRLNKLQCQFGYRDSIFKQQLKNKAVITTVALALPKQWQPELSYGPLQQLESVTPQTVFEQVIKTRNSKLPDPYVLANAGSFFKNPIIANQQLQTLLQAHPQLPHYVYDDQHHKVAAGWLIEQAGLKGHRIAGIEVHQQQALVLVNHGDSNGDDLIAMITHIQQQIWQRYQIELHHEVRLMAAFDECHISLEGRL</sequence>
<comment type="cofactor">
    <cofactor evidence="1 20">
        <name>FAD</name>
        <dbReference type="ChEBI" id="CHEBI:57692"/>
    </cofactor>
</comment>
<keyword evidence="15 20" id="KW-0560">Oxidoreductase</keyword>
<organism evidence="22">
    <name type="scientific">Pseudoalteromonas prydzensis</name>
    <dbReference type="NCBI Taxonomy" id="182141"/>
    <lineage>
        <taxon>Bacteria</taxon>
        <taxon>Pseudomonadati</taxon>
        <taxon>Pseudomonadota</taxon>
        <taxon>Gammaproteobacteria</taxon>
        <taxon>Alteromonadales</taxon>
        <taxon>Pseudoalteromonadaceae</taxon>
        <taxon>Pseudoalteromonas</taxon>
    </lineage>
</organism>
<evidence type="ECO:0000256" key="7">
    <source>
        <dbReference type="ARBA" id="ARBA00015188"/>
    </source>
</evidence>
<evidence type="ECO:0000256" key="8">
    <source>
        <dbReference type="ARBA" id="ARBA00022490"/>
    </source>
</evidence>
<dbReference type="Pfam" id="PF02873">
    <property type="entry name" value="MurB_C"/>
    <property type="match status" value="1"/>
</dbReference>
<gene>
    <name evidence="20" type="primary">murB</name>
    <name evidence="22" type="ORF">ENH88_14720</name>
</gene>
<evidence type="ECO:0000256" key="1">
    <source>
        <dbReference type="ARBA" id="ARBA00001974"/>
    </source>
</evidence>
<dbReference type="InterPro" id="IPR036318">
    <property type="entry name" value="FAD-bd_PCMH-like_sf"/>
</dbReference>
<keyword evidence="9 20" id="KW-0132">Cell division</keyword>
<evidence type="ECO:0000256" key="3">
    <source>
        <dbReference type="ARBA" id="ARBA00004496"/>
    </source>
</evidence>
<keyword evidence="10 20" id="KW-0285">Flavoprotein</keyword>
<comment type="similarity">
    <text evidence="5 20">Belongs to the MurB family.</text>
</comment>
<dbReference type="GO" id="GO:0071949">
    <property type="term" value="F:FAD binding"/>
    <property type="evidence" value="ECO:0007669"/>
    <property type="project" value="InterPro"/>
</dbReference>
<comment type="catalytic activity">
    <reaction evidence="19 20">
        <text>UDP-N-acetyl-alpha-D-muramate + NADP(+) = UDP-N-acetyl-3-O-(1-carboxyvinyl)-alpha-D-glucosamine + NADPH + H(+)</text>
        <dbReference type="Rhea" id="RHEA:12248"/>
        <dbReference type="ChEBI" id="CHEBI:15378"/>
        <dbReference type="ChEBI" id="CHEBI:57783"/>
        <dbReference type="ChEBI" id="CHEBI:58349"/>
        <dbReference type="ChEBI" id="CHEBI:68483"/>
        <dbReference type="ChEBI" id="CHEBI:70757"/>
        <dbReference type="EC" id="1.3.1.98"/>
    </reaction>
</comment>
<comment type="caution">
    <text evidence="22">The sequence shown here is derived from an EMBL/GenBank/DDBJ whole genome shotgun (WGS) entry which is preliminary data.</text>
</comment>
<keyword evidence="12 20" id="KW-0521">NADP</keyword>
<feature type="active site" evidence="20">
    <location>
        <position position="154"/>
    </location>
</feature>
<evidence type="ECO:0000313" key="22">
    <source>
        <dbReference type="EMBL" id="HEA17662.1"/>
    </source>
</evidence>
<dbReference type="InterPro" id="IPR016166">
    <property type="entry name" value="FAD-bd_PCMH"/>
</dbReference>
<dbReference type="NCBIfam" id="NF000755">
    <property type="entry name" value="PRK00046.1"/>
    <property type="match status" value="1"/>
</dbReference>
<dbReference type="GO" id="GO:0071555">
    <property type="term" value="P:cell wall organization"/>
    <property type="evidence" value="ECO:0007669"/>
    <property type="project" value="UniProtKB-KW"/>
</dbReference>
<evidence type="ECO:0000256" key="6">
    <source>
        <dbReference type="ARBA" id="ARBA00012518"/>
    </source>
</evidence>
<evidence type="ECO:0000259" key="21">
    <source>
        <dbReference type="PROSITE" id="PS51387"/>
    </source>
</evidence>
<evidence type="ECO:0000256" key="10">
    <source>
        <dbReference type="ARBA" id="ARBA00022630"/>
    </source>
</evidence>
<evidence type="ECO:0000256" key="18">
    <source>
        <dbReference type="ARBA" id="ARBA00031026"/>
    </source>
</evidence>
<dbReference type="PROSITE" id="PS51387">
    <property type="entry name" value="FAD_PCMH"/>
    <property type="match status" value="1"/>
</dbReference>
<comment type="subcellular location">
    <subcellularLocation>
        <location evidence="3 20">Cytoplasm</location>
    </subcellularLocation>
</comment>
<comment type="function">
    <text evidence="2 20">Cell wall formation.</text>
</comment>
<keyword evidence="11 20" id="KW-0274">FAD</keyword>
<evidence type="ECO:0000256" key="5">
    <source>
        <dbReference type="ARBA" id="ARBA00010485"/>
    </source>
</evidence>
<dbReference type="Gene3D" id="3.30.465.10">
    <property type="match status" value="1"/>
</dbReference>
<dbReference type="GO" id="GO:0051301">
    <property type="term" value="P:cell division"/>
    <property type="evidence" value="ECO:0007669"/>
    <property type="project" value="UniProtKB-KW"/>
</dbReference>
<dbReference type="Pfam" id="PF01565">
    <property type="entry name" value="FAD_binding_4"/>
    <property type="match status" value="1"/>
</dbReference>
<dbReference type="GO" id="GO:0009252">
    <property type="term" value="P:peptidoglycan biosynthetic process"/>
    <property type="evidence" value="ECO:0007669"/>
    <property type="project" value="UniProtKB-UniRule"/>
</dbReference>
<dbReference type="InterPro" id="IPR006094">
    <property type="entry name" value="Oxid_FAD_bind_N"/>
</dbReference>
<evidence type="ECO:0000256" key="12">
    <source>
        <dbReference type="ARBA" id="ARBA00022857"/>
    </source>
</evidence>
<keyword evidence="14 20" id="KW-0573">Peptidoglycan synthesis</keyword>
<evidence type="ECO:0000256" key="2">
    <source>
        <dbReference type="ARBA" id="ARBA00003921"/>
    </source>
</evidence>
<dbReference type="InterPro" id="IPR003170">
    <property type="entry name" value="MurB"/>
</dbReference>
<dbReference type="InterPro" id="IPR016169">
    <property type="entry name" value="FAD-bd_PCMH_sub2"/>
</dbReference>
<evidence type="ECO:0000256" key="19">
    <source>
        <dbReference type="ARBA" id="ARBA00048914"/>
    </source>
</evidence>
<dbReference type="InterPro" id="IPR011601">
    <property type="entry name" value="MurB_C"/>
</dbReference>
<proteinExistence type="inferred from homology"/>
<dbReference type="EMBL" id="DRGM01000155">
    <property type="protein sequence ID" value="HEA17662.1"/>
    <property type="molecule type" value="Genomic_DNA"/>
</dbReference>
<feature type="domain" description="FAD-binding PCMH-type" evidence="21">
    <location>
        <begin position="13"/>
        <end position="178"/>
    </location>
</feature>
<comment type="pathway">
    <text evidence="4 20">Cell wall biogenesis; peptidoglycan biosynthesis.</text>
</comment>